<feature type="coiled-coil region" evidence="8">
    <location>
        <begin position="272"/>
        <end position="299"/>
    </location>
</feature>
<evidence type="ECO:0000256" key="2">
    <source>
        <dbReference type="ARBA" id="ARBA00008017"/>
    </source>
</evidence>
<feature type="transmembrane region" description="Helical" evidence="10">
    <location>
        <begin position="489"/>
        <end position="505"/>
    </location>
</feature>
<keyword evidence="8" id="KW-0175">Coiled coil</keyword>
<dbReference type="EMBL" id="WIRE01000001">
    <property type="protein sequence ID" value="MQX53487.1"/>
    <property type="molecule type" value="Genomic_DNA"/>
</dbReference>
<dbReference type="InterPro" id="IPR052702">
    <property type="entry name" value="MscS-like_channel"/>
</dbReference>
<keyword evidence="6 10" id="KW-1133">Transmembrane helix</keyword>
<dbReference type="GO" id="GO:0009992">
    <property type="term" value="P:intracellular water homeostasis"/>
    <property type="evidence" value="ECO:0007669"/>
    <property type="project" value="TreeGrafter"/>
</dbReference>
<dbReference type="Pfam" id="PF00924">
    <property type="entry name" value="MS_channel_2nd"/>
    <property type="match status" value="1"/>
</dbReference>
<feature type="transmembrane region" description="Helical" evidence="10">
    <location>
        <begin position="641"/>
        <end position="664"/>
    </location>
</feature>
<dbReference type="InterPro" id="IPR024393">
    <property type="entry name" value="MscS_porin"/>
</dbReference>
<feature type="transmembrane region" description="Helical" evidence="10">
    <location>
        <begin position="871"/>
        <end position="892"/>
    </location>
</feature>
<keyword evidence="4 10" id="KW-0812">Transmembrane</keyword>
<feature type="transmembrane region" description="Helical" evidence="10">
    <location>
        <begin position="710"/>
        <end position="731"/>
    </location>
</feature>
<evidence type="ECO:0000259" key="14">
    <source>
        <dbReference type="Pfam" id="PF12795"/>
    </source>
</evidence>
<dbReference type="InterPro" id="IPR006685">
    <property type="entry name" value="MscS_channel_2nd"/>
</dbReference>
<feature type="transmembrane region" description="Helical" evidence="10">
    <location>
        <begin position="829"/>
        <end position="850"/>
    </location>
</feature>
<evidence type="ECO:0000259" key="12">
    <source>
        <dbReference type="Pfam" id="PF00924"/>
    </source>
</evidence>
<accession>A0A6N7LSW0</accession>
<dbReference type="InterPro" id="IPR023408">
    <property type="entry name" value="MscS_beta-dom_sf"/>
</dbReference>
<dbReference type="RefSeq" id="WP_153500857.1">
    <property type="nucleotide sequence ID" value="NZ_WIRE01000001.1"/>
</dbReference>
<dbReference type="PANTHER" id="PTHR30347">
    <property type="entry name" value="POTASSIUM CHANNEL RELATED"/>
    <property type="match status" value="1"/>
</dbReference>
<protein>
    <submittedName>
        <fullName evidence="17">Mechanosensitive channel MscK</fullName>
    </submittedName>
</protein>
<feature type="transmembrane region" description="Helical" evidence="10">
    <location>
        <begin position="676"/>
        <end position="698"/>
    </location>
</feature>
<reference evidence="17 18" key="1">
    <citation type="submission" date="2019-10" db="EMBL/GenBank/DDBJ databases">
        <title>Alcanivorax sp.PA15-N-34 draft genome sequence.</title>
        <authorList>
            <person name="Liao X."/>
            <person name="Shao Z."/>
        </authorList>
    </citation>
    <scope>NUCLEOTIDE SEQUENCE [LARGE SCALE GENOMIC DNA]</scope>
    <source>
        <strain evidence="17 18">PA15-N-34</strain>
    </source>
</reference>
<evidence type="ECO:0000256" key="1">
    <source>
        <dbReference type="ARBA" id="ARBA00004651"/>
    </source>
</evidence>
<evidence type="ECO:0000256" key="7">
    <source>
        <dbReference type="ARBA" id="ARBA00023136"/>
    </source>
</evidence>
<dbReference type="GO" id="GO:0005886">
    <property type="term" value="C:plasma membrane"/>
    <property type="evidence" value="ECO:0007669"/>
    <property type="project" value="UniProtKB-SubCell"/>
</dbReference>
<dbReference type="SUPFAM" id="SSF56954">
    <property type="entry name" value="Outer membrane efflux proteins (OEP)"/>
    <property type="match status" value="1"/>
</dbReference>
<dbReference type="GO" id="GO:0008381">
    <property type="term" value="F:mechanosensitive monoatomic ion channel activity"/>
    <property type="evidence" value="ECO:0007669"/>
    <property type="project" value="UniProtKB-ARBA"/>
</dbReference>
<feature type="domain" description="Mechanosensitive ion channel transmembrane helices 2/3" evidence="16">
    <location>
        <begin position="870"/>
        <end position="911"/>
    </location>
</feature>
<evidence type="ECO:0000256" key="4">
    <source>
        <dbReference type="ARBA" id="ARBA00022692"/>
    </source>
</evidence>
<dbReference type="NCBIfam" id="NF008438">
    <property type="entry name" value="PRK11281.1"/>
    <property type="match status" value="1"/>
</dbReference>
<dbReference type="Pfam" id="PF12794">
    <property type="entry name" value="MscS_TM"/>
    <property type="match status" value="1"/>
</dbReference>
<dbReference type="SUPFAM" id="SSF82861">
    <property type="entry name" value="Mechanosensitive channel protein MscS (YggB), transmembrane region"/>
    <property type="match status" value="1"/>
</dbReference>
<keyword evidence="7 10" id="KW-0472">Membrane</keyword>
<dbReference type="InterPro" id="IPR049142">
    <property type="entry name" value="MS_channel_1st"/>
</dbReference>
<dbReference type="InterPro" id="IPR025692">
    <property type="entry name" value="MscS_IM_dom1"/>
</dbReference>
<dbReference type="Gene3D" id="2.30.30.60">
    <property type="match status" value="1"/>
</dbReference>
<feature type="region of interest" description="Disordered" evidence="9">
    <location>
        <begin position="1088"/>
        <end position="1108"/>
    </location>
</feature>
<feature type="coiled-coil region" evidence="8">
    <location>
        <begin position="187"/>
        <end position="237"/>
    </location>
</feature>
<evidence type="ECO:0000313" key="17">
    <source>
        <dbReference type="EMBL" id="MQX53487.1"/>
    </source>
</evidence>
<feature type="coiled-coil region" evidence="8">
    <location>
        <begin position="112"/>
        <end position="146"/>
    </location>
</feature>
<sequence>MDRRLPLILLLFLPALAFSQISQTSFSLPGVGDLQKQLTQTDSKKEDGTPNLDKARLERTLALRKEIDLNEEKIKSLQAFSAKAPSERIRLEAELTRARNDKETNWSEQYADQSLESLVQTLVAKLDDLEKNQQGLAEASSNLTRAQTLPEQAQSAISKAMDRMDAIRVTLNQGEDDQGEPLSDVHQIMLNTELQALESRINRFNQELAVVDKSQDIARLQQQLYKLEQNRIEAQLDALQPLINARRSNQLEALANAPDAELPEDVLNQPQVLKAREKNRALREQLAKHNAATNELLRTAVNTKTELDKARALSTTVNDQIRMLEGSLLLSRILYEQQKSLPQSDMSLDLKKDIANIRISQFELDKEIRALDDSPLPARKELEDNPSPELEKAFSILREERLALYDQLDREISRQLAILTRTQLNHQQLEKISRSLHTTISEQTFWMPSTQPLSLEWLAKLPRQIVEQVASTPWEELLQLGKELLTSKWPLLIAILVPSALLLILRRRLKKHIATMNKDVGHLRRDSQLHTPLSLLYTVLIASPIPLFLVLFGTALWQLEGNLTSVFGSALVQLALLWFVFEFLYRVLKTDGIAQRHFRWSKEGNHVMRRRLVLTGLALIPVLLIVSFGDYWPALLSNDRVGLVIMLACMLVIAISLPSVAQSYPARNVSRTMKGLITAVCVLAPMALVVLTGIGYYYTSVRLAGHMIYSLYLIALWVVLDATAVRGLAVAAQRLSYKRMLAQREAEQKETTVSEAVEVEEPKLDLKQVNQQSLRLIRLALFAAIGLLVYWVWAEVLHAFAYTDSIVLWETTDMVGQTEQMSAISLGDVMAALVIGAVTFLLASNLPGLLEVLVLSRLDLRQGTSYATTTLLSYVIVASGIIITLGALGLSWDKMQWLVAALGVGLGFGLQEIFANFISGIIILFERPIRIGDVITIGNLDGTASRIRIRATTIIDFDRKEIIVPNKAFVTERLINWSLSDTVTRIIIKVGFAYGSDLEKCREILLKAAHENKRVLGDPEPVVFFLTFGASTLDHELRVHVRDISDRLAATDELNRRIDALCKEAGVEIAFSQLDIHIRRDDGETLCIEGEKQPRKDDSKDSNSDEQS</sequence>
<feature type="transmembrane region" description="Helical" evidence="10">
    <location>
        <begin position="609"/>
        <end position="629"/>
    </location>
</feature>
<keyword evidence="3" id="KW-1003">Cell membrane</keyword>
<dbReference type="InterPro" id="IPR011066">
    <property type="entry name" value="MscS_channel_C_sf"/>
</dbReference>
<feature type="transmembrane region" description="Helical" evidence="10">
    <location>
        <begin position="776"/>
        <end position="793"/>
    </location>
</feature>
<evidence type="ECO:0000256" key="8">
    <source>
        <dbReference type="SAM" id="Coils"/>
    </source>
</evidence>
<evidence type="ECO:0000256" key="11">
    <source>
        <dbReference type="SAM" id="SignalP"/>
    </source>
</evidence>
<dbReference type="SUPFAM" id="SSF82689">
    <property type="entry name" value="Mechanosensitive channel protein MscS (YggB), C-terminal domain"/>
    <property type="match status" value="1"/>
</dbReference>
<feature type="transmembrane region" description="Helical" evidence="10">
    <location>
        <begin position="563"/>
        <end position="588"/>
    </location>
</feature>
<dbReference type="AlphaFoldDB" id="A0A6N7LSW0"/>
<dbReference type="Gene3D" id="1.10.287.1260">
    <property type="match status" value="1"/>
</dbReference>
<evidence type="ECO:0000256" key="10">
    <source>
        <dbReference type="SAM" id="Phobius"/>
    </source>
</evidence>
<dbReference type="Gene3D" id="3.30.70.100">
    <property type="match status" value="1"/>
</dbReference>
<evidence type="ECO:0000313" key="18">
    <source>
        <dbReference type="Proteomes" id="UP000469421"/>
    </source>
</evidence>
<dbReference type="Pfam" id="PF12795">
    <property type="entry name" value="MscS_porin"/>
    <property type="match status" value="1"/>
</dbReference>
<evidence type="ECO:0000256" key="9">
    <source>
        <dbReference type="SAM" id="MobiDB-lite"/>
    </source>
</evidence>
<evidence type="ECO:0000256" key="6">
    <source>
        <dbReference type="ARBA" id="ARBA00022989"/>
    </source>
</evidence>
<dbReference type="Pfam" id="PF21088">
    <property type="entry name" value="MS_channel_1st"/>
    <property type="match status" value="1"/>
</dbReference>
<evidence type="ECO:0000256" key="3">
    <source>
        <dbReference type="ARBA" id="ARBA00022475"/>
    </source>
</evidence>
<dbReference type="InterPro" id="IPR049278">
    <property type="entry name" value="MS_channel_C"/>
</dbReference>
<dbReference type="PANTHER" id="PTHR30347:SF1">
    <property type="entry name" value="MECHANOSENSITIVE CHANNEL MSCK"/>
    <property type="match status" value="1"/>
</dbReference>
<evidence type="ECO:0000259" key="15">
    <source>
        <dbReference type="Pfam" id="PF21082"/>
    </source>
</evidence>
<feature type="signal peptide" evidence="11">
    <location>
        <begin position="1"/>
        <end position="17"/>
    </location>
</feature>
<dbReference type="InterPro" id="IPR011014">
    <property type="entry name" value="MscS_channel_TM-2"/>
</dbReference>
<keyword evidence="5 11" id="KW-0732">Signal</keyword>
<proteinExistence type="inferred from homology"/>
<feature type="transmembrane region" description="Helical" evidence="10">
    <location>
        <begin position="534"/>
        <end position="557"/>
    </location>
</feature>
<dbReference type="Proteomes" id="UP000469421">
    <property type="component" value="Unassembled WGS sequence"/>
</dbReference>
<organism evidence="17 18">
    <name type="scientific">Alcanivorax sediminis</name>
    <dbReference type="NCBI Taxonomy" id="2663008"/>
    <lineage>
        <taxon>Bacteria</taxon>
        <taxon>Pseudomonadati</taxon>
        <taxon>Pseudomonadota</taxon>
        <taxon>Gammaproteobacteria</taxon>
        <taxon>Oceanospirillales</taxon>
        <taxon>Alcanivoracaceae</taxon>
        <taxon>Alcanivorax</taxon>
    </lineage>
</organism>
<name>A0A6N7LSW0_9GAMM</name>
<comment type="similarity">
    <text evidence="2">Belongs to the MscS (TC 1.A.23) family.</text>
</comment>
<comment type="caution">
    <text evidence="17">The sequence shown here is derived from an EMBL/GenBank/DDBJ whole genome shotgun (WGS) entry which is preliminary data.</text>
</comment>
<feature type="domain" description="Mechanosensitive ion channel MscS porin" evidence="14">
    <location>
        <begin position="37"/>
        <end position="273"/>
    </location>
</feature>
<feature type="chain" id="PRO_5026716850" evidence="11">
    <location>
        <begin position="18"/>
        <end position="1108"/>
    </location>
</feature>
<comment type="subcellular location">
    <subcellularLocation>
        <location evidence="1">Cell membrane</location>
        <topology evidence="1">Multi-pass membrane protein</topology>
    </subcellularLocation>
</comment>
<dbReference type="InterPro" id="IPR010920">
    <property type="entry name" value="LSM_dom_sf"/>
</dbReference>
<feature type="transmembrane region" description="Helical" evidence="10">
    <location>
        <begin position="898"/>
        <end position="925"/>
    </location>
</feature>
<feature type="domain" description="Mechanosensitive ion channel inner membrane" evidence="13">
    <location>
        <begin position="490"/>
        <end position="809"/>
    </location>
</feature>
<evidence type="ECO:0000259" key="16">
    <source>
        <dbReference type="Pfam" id="PF21088"/>
    </source>
</evidence>
<dbReference type="FunFam" id="1.10.287.1260:FF:000002">
    <property type="entry name" value="Potassium efflux system KefA"/>
    <property type="match status" value="1"/>
</dbReference>
<dbReference type="Pfam" id="PF21082">
    <property type="entry name" value="MS_channel_3rd"/>
    <property type="match status" value="1"/>
</dbReference>
<feature type="domain" description="Mechanosensitive ion channel MscS C-terminal" evidence="15">
    <location>
        <begin position="988"/>
        <end position="1069"/>
    </location>
</feature>
<feature type="domain" description="Mechanosensitive ion channel MscS" evidence="12">
    <location>
        <begin position="913"/>
        <end position="978"/>
    </location>
</feature>
<keyword evidence="18" id="KW-1185">Reference proteome</keyword>
<dbReference type="SUPFAM" id="SSF50182">
    <property type="entry name" value="Sm-like ribonucleoproteins"/>
    <property type="match status" value="1"/>
</dbReference>
<evidence type="ECO:0000256" key="5">
    <source>
        <dbReference type="ARBA" id="ARBA00022729"/>
    </source>
</evidence>
<evidence type="ECO:0000259" key="13">
    <source>
        <dbReference type="Pfam" id="PF12794"/>
    </source>
</evidence>
<gene>
    <name evidence="17" type="primary">mscK</name>
    <name evidence="17" type="ORF">GFN93_09520</name>
</gene>